<keyword evidence="2" id="KW-0731">Sigma factor</keyword>
<dbReference type="PANTHER" id="PTHR30385">
    <property type="entry name" value="SIGMA FACTOR F FLAGELLAR"/>
    <property type="match status" value="1"/>
</dbReference>
<keyword evidence="7" id="KW-1185">Reference proteome</keyword>
<dbReference type="InterPro" id="IPR013324">
    <property type="entry name" value="RNA_pol_sigma_r3/r4-like"/>
</dbReference>
<keyword evidence="4" id="KW-0804">Transcription</keyword>
<protein>
    <submittedName>
        <fullName evidence="6">RNA polymerase sigma factor (Sigma-70 family)</fullName>
    </submittedName>
</protein>
<name>A0ABU0JYV4_9BACL</name>
<feature type="domain" description="RNA polymerase sigma-70 region 4" evidence="5">
    <location>
        <begin position="134"/>
        <end position="180"/>
    </location>
</feature>
<accession>A0ABU0JYV4</accession>
<dbReference type="CDD" id="cd06171">
    <property type="entry name" value="Sigma70_r4"/>
    <property type="match status" value="1"/>
</dbReference>
<evidence type="ECO:0000256" key="4">
    <source>
        <dbReference type="ARBA" id="ARBA00023163"/>
    </source>
</evidence>
<dbReference type="RefSeq" id="WP_301550116.1">
    <property type="nucleotide sequence ID" value="NZ_JAQRMZ010000001.1"/>
</dbReference>
<dbReference type="InterPro" id="IPR014284">
    <property type="entry name" value="RNA_pol_sigma-70_dom"/>
</dbReference>
<dbReference type="PANTHER" id="PTHR30385:SF7">
    <property type="entry name" value="RNA POLYMERASE SIGMA FACTOR FLIA"/>
    <property type="match status" value="1"/>
</dbReference>
<dbReference type="Proteomes" id="UP001226720">
    <property type="component" value="Unassembled WGS sequence"/>
</dbReference>
<evidence type="ECO:0000259" key="5">
    <source>
        <dbReference type="Pfam" id="PF04545"/>
    </source>
</evidence>
<dbReference type="GeneID" id="301325288"/>
<dbReference type="EMBL" id="JAUSWM010000002">
    <property type="protein sequence ID" value="MDQ0482263.1"/>
    <property type="molecule type" value="Genomic_DNA"/>
</dbReference>
<keyword evidence="1" id="KW-0805">Transcription regulation</keyword>
<comment type="caution">
    <text evidence="6">The sequence shown here is derived from an EMBL/GenBank/DDBJ whole genome shotgun (WGS) entry which is preliminary data.</text>
</comment>
<dbReference type="Gene3D" id="1.20.140.160">
    <property type="match status" value="1"/>
</dbReference>
<keyword evidence="3" id="KW-0238">DNA-binding</keyword>
<evidence type="ECO:0000256" key="3">
    <source>
        <dbReference type="ARBA" id="ARBA00023125"/>
    </source>
</evidence>
<dbReference type="InterPro" id="IPR007630">
    <property type="entry name" value="RNA_pol_sigma70_r4"/>
</dbReference>
<evidence type="ECO:0000256" key="2">
    <source>
        <dbReference type="ARBA" id="ARBA00023082"/>
    </source>
</evidence>
<dbReference type="NCBIfam" id="TIGR02937">
    <property type="entry name" value="sigma70-ECF"/>
    <property type="match status" value="1"/>
</dbReference>
<reference evidence="6" key="1">
    <citation type="submission" date="2023-07" db="EMBL/GenBank/DDBJ databases">
        <title>Genomic Encyclopedia of Type Strains, Phase IV (KMG-IV): sequencing the most valuable type-strain genomes for metagenomic binning, comparative biology and taxonomic classification.</title>
        <authorList>
            <person name="Goeker M."/>
        </authorList>
    </citation>
    <scope>NUCLEOTIDE SEQUENCE [LARGE SCALE GENOMIC DNA]</scope>
    <source>
        <strain evidence="6">JSM 076093</strain>
    </source>
</reference>
<evidence type="ECO:0000256" key="1">
    <source>
        <dbReference type="ARBA" id="ARBA00023015"/>
    </source>
</evidence>
<dbReference type="Pfam" id="PF04545">
    <property type="entry name" value="Sigma70_r4"/>
    <property type="match status" value="1"/>
</dbReference>
<gene>
    <name evidence="6" type="ORF">QO000_001232</name>
</gene>
<evidence type="ECO:0000313" key="6">
    <source>
        <dbReference type="EMBL" id="MDQ0482263.1"/>
    </source>
</evidence>
<dbReference type="SUPFAM" id="SSF88659">
    <property type="entry name" value="Sigma3 and sigma4 domains of RNA polymerase sigma factors"/>
    <property type="match status" value="1"/>
</dbReference>
<sequence>MLNKCPFITTKAYEELKENLLFKSFVQEDVHWTSFREAFTNPNPKSLANLNKQFHMYYVEIRFIAYLTKLIRYTAINFDRKRRLEHLRYPLTLDQPVGESGSTWIDLVEGRTNSEKDHCFEDQLVSRSLYSAYKRLTGKQKEVLELSYRLGASDTEIAQSRGISQQAVSRRRKRALEKLKYERRAYDDCNECN</sequence>
<proteinExistence type="predicted"/>
<organism evidence="6 7">
    <name type="scientific">Guptibacillus hwajinpoensis</name>
    <dbReference type="NCBI Taxonomy" id="208199"/>
    <lineage>
        <taxon>Bacteria</taxon>
        <taxon>Bacillati</taxon>
        <taxon>Bacillota</taxon>
        <taxon>Bacilli</taxon>
        <taxon>Bacillales</taxon>
        <taxon>Guptibacillaceae</taxon>
        <taxon>Guptibacillus</taxon>
    </lineage>
</organism>
<evidence type="ECO:0000313" key="7">
    <source>
        <dbReference type="Proteomes" id="UP001226720"/>
    </source>
</evidence>